<dbReference type="GO" id="GO:0006355">
    <property type="term" value="P:regulation of DNA-templated transcription"/>
    <property type="evidence" value="ECO:0007669"/>
    <property type="project" value="InterPro"/>
</dbReference>
<dbReference type="GO" id="GO:2000036">
    <property type="term" value="P:regulation of stem cell population maintenance"/>
    <property type="evidence" value="ECO:0007669"/>
    <property type="project" value="UniProtKB-ARBA"/>
</dbReference>
<dbReference type="Proteomes" id="UP000038045">
    <property type="component" value="Unplaced"/>
</dbReference>
<feature type="domain" description="NOT2/NOT3/NOT5 C-terminal" evidence="5">
    <location>
        <begin position="187"/>
        <end position="306"/>
    </location>
</feature>
<dbReference type="STRING" id="131310.A0A0N4ZKS3"/>
<dbReference type="WBParaSite" id="PTRK_0000870700.1">
    <property type="protein sequence ID" value="PTRK_0000870700.1"/>
    <property type="gene ID" value="PTRK_0000870700"/>
</dbReference>
<dbReference type="InterPro" id="IPR007282">
    <property type="entry name" value="NOT2/3/5_C"/>
</dbReference>
<evidence type="ECO:0000313" key="6">
    <source>
        <dbReference type="Proteomes" id="UP000038045"/>
    </source>
</evidence>
<evidence type="ECO:0000313" key="7">
    <source>
        <dbReference type="WBParaSite" id="PTRK_0000870700.1"/>
    </source>
</evidence>
<feature type="compositionally biased region" description="Polar residues" evidence="4">
    <location>
        <begin position="83"/>
        <end position="106"/>
    </location>
</feature>
<dbReference type="Gene3D" id="2.30.30.1020">
    <property type="entry name" value="CCR4-NOT complex subunit 2/3/5, C-terminal domain"/>
    <property type="match status" value="1"/>
</dbReference>
<keyword evidence="2" id="KW-0805">Transcription regulation</keyword>
<dbReference type="Pfam" id="PF04153">
    <property type="entry name" value="NOT2_3_5_C"/>
    <property type="match status" value="1"/>
</dbReference>
<dbReference type="AlphaFoldDB" id="A0A0N4ZKS3"/>
<protein>
    <submittedName>
        <fullName evidence="7">NOT2_3_5 domain-containing protein</fullName>
    </submittedName>
</protein>
<feature type="region of interest" description="Disordered" evidence="4">
    <location>
        <begin position="83"/>
        <end position="114"/>
    </location>
</feature>
<comment type="similarity">
    <text evidence="1">Belongs to the CNOT2/3/5 family.</text>
</comment>
<proteinExistence type="inferred from homology"/>
<keyword evidence="3" id="KW-0804">Transcription</keyword>
<keyword evidence="6" id="KW-1185">Reference proteome</keyword>
<dbReference type="InterPro" id="IPR040168">
    <property type="entry name" value="Not2/3/5"/>
</dbReference>
<evidence type="ECO:0000259" key="5">
    <source>
        <dbReference type="Pfam" id="PF04153"/>
    </source>
</evidence>
<reference evidence="7" key="1">
    <citation type="submission" date="2017-02" db="UniProtKB">
        <authorList>
            <consortium name="WormBaseParasite"/>
        </authorList>
    </citation>
    <scope>IDENTIFICATION</scope>
</reference>
<evidence type="ECO:0000256" key="1">
    <source>
        <dbReference type="ARBA" id="ARBA00007682"/>
    </source>
</evidence>
<evidence type="ECO:0000256" key="3">
    <source>
        <dbReference type="ARBA" id="ARBA00023163"/>
    </source>
</evidence>
<evidence type="ECO:0000256" key="4">
    <source>
        <dbReference type="SAM" id="MobiDB-lite"/>
    </source>
</evidence>
<dbReference type="InterPro" id="IPR038635">
    <property type="entry name" value="CCR4-NOT_su2/3/5_C_sf"/>
</dbReference>
<dbReference type="GO" id="GO:0030015">
    <property type="term" value="C:CCR4-NOT core complex"/>
    <property type="evidence" value="ECO:0007669"/>
    <property type="project" value="InterPro"/>
</dbReference>
<dbReference type="PANTHER" id="PTHR23326">
    <property type="entry name" value="CCR4 NOT-RELATED"/>
    <property type="match status" value="1"/>
</dbReference>
<sequence length="354" mass="39424">MASEGNPNTGNIEEIQEALLNNSKFTLKDYLFPDNSKNSEQKSSAINFSSTPGMPHLFSSIISGANAQTGLNNIIQNGQLSGSGLQVSNSSDKSNITDNMTNNSQPGGSGFHLSSDVLSQQSQAMMRLDGGLASSVTDDSVGEYGMAAFMKHFRNCQKGIENHVHTVGIPVENTGIPRGKEDVMVHKQFAGPFAESAIAVHPHITDTPKEYQFSSLGKINLPPLNMAKLGDDTLIHIFYNFPREAYQNMAAYTLIKRGWHYHKVLQGWVKRQPSKPTDPPLTSQSECIFLYFNPMTWRVENRKFKPDMVDIERASPMNQSLYNHYLWRTYESKIPENCRNDTLPPVSKKPNPNP</sequence>
<organism evidence="6 7">
    <name type="scientific">Parastrongyloides trichosuri</name>
    <name type="common">Possum-specific nematode worm</name>
    <dbReference type="NCBI Taxonomy" id="131310"/>
    <lineage>
        <taxon>Eukaryota</taxon>
        <taxon>Metazoa</taxon>
        <taxon>Ecdysozoa</taxon>
        <taxon>Nematoda</taxon>
        <taxon>Chromadorea</taxon>
        <taxon>Rhabditida</taxon>
        <taxon>Tylenchina</taxon>
        <taxon>Panagrolaimomorpha</taxon>
        <taxon>Strongyloidoidea</taxon>
        <taxon>Strongyloididae</taxon>
        <taxon>Parastrongyloides</taxon>
    </lineage>
</organism>
<accession>A0A0N4ZKS3</accession>
<evidence type="ECO:0000256" key="2">
    <source>
        <dbReference type="ARBA" id="ARBA00023015"/>
    </source>
</evidence>
<name>A0A0N4ZKS3_PARTI</name>